<sequence length="144" mass="14562">MAAEARAEIPAPAAPPLPAAASPEKRVLPGDAGKEERPETKRRRACVAALDSVPCAAPPLANEDGADGSSFSFQHARGGFVTLETTPKFGSFNPPAAAAAPKPAPPAGQGSPEDGLPVASAREEGEGKDGNSERVGADGQRQKT</sequence>
<evidence type="ECO:0000313" key="3">
    <source>
        <dbReference type="Proteomes" id="UP000729402"/>
    </source>
</evidence>
<dbReference type="OrthoDB" id="783433at2759"/>
<comment type="caution">
    <text evidence="2">The sequence shown here is derived from an EMBL/GenBank/DDBJ whole genome shotgun (WGS) entry which is preliminary data.</text>
</comment>
<reference evidence="2" key="1">
    <citation type="journal article" date="2021" name="bioRxiv">
        <title>Whole Genome Assembly and Annotation of Northern Wild Rice, Zizania palustris L., Supports a Whole Genome Duplication in the Zizania Genus.</title>
        <authorList>
            <person name="Haas M."/>
            <person name="Kono T."/>
            <person name="Macchietto M."/>
            <person name="Millas R."/>
            <person name="McGilp L."/>
            <person name="Shao M."/>
            <person name="Duquette J."/>
            <person name="Hirsch C.N."/>
            <person name="Kimball J."/>
        </authorList>
    </citation>
    <scope>NUCLEOTIDE SEQUENCE</scope>
    <source>
        <tissue evidence="2">Fresh leaf tissue</tissue>
    </source>
</reference>
<feature type="compositionally biased region" description="Basic and acidic residues" evidence="1">
    <location>
        <begin position="121"/>
        <end position="136"/>
    </location>
</feature>
<reference evidence="2" key="2">
    <citation type="submission" date="2021-02" db="EMBL/GenBank/DDBJ databases">
        <authorList>
            <person name="Kimball J.A."/>
            <person name="Haas M.W."/>
            <person name="Macchietto M."/>
            <person name="Kono T."/>
            <person name="Duquette J."/>
            <person name="Shao M."/>
        </authorList>
    </citation>
    <scope>NUCLEOTIDE SEQUENCE</scope>
    <source>
        <tissue evidence="2">Fresh leaf tissue</tissue>
    </source>
</reference>
<feature type="region of interest" description="Disordered" evidence="1">
    <location>
        <begin position="1"/>
        <end position="46"/>
    </location>
</feature>
<organism evidence="2 3">
    <name type="scientific">Zizania palustris</name>
    <name type="common">Northern wild rice</name>
    <dbReference type="NCBI Taxonomy" id="103762"/>
    <lineage>
        <taxon>Eukaryota</taxon>
        <taxon>Viridiplantae</taxon>
        <taxon>Streptophyta</taxon>
        <taxon>Embryophyta</taxon>
        <taxon>Tracheophyta</taxon>
        <taxon>Spermatophyta</taxon>
        <taxon>Magnoliopsida</taxon>
        <taxon>Liliopsida</taxon>
        <taxon>Poales</taxon>
        <taxon>Poaceae</taxon>
        <taxon>BOP clade</taxon>
        <taxon>Oryzoideae</taxon>
        <taxon>Oryzeae</taxon>
        <taxon>Zizaniinae</taxon>
        <taxon>Zizania</taxon>
    </lineage>
</organism>
<evidence type="ECO:0000256" key="1">
    <source>
        <dbReference type="SAM" id="MobiDB-lite"/>
    </source>
</evidence>
<evidence type="ECO:0000313" key="2">
    <source>
        <dbReference type="EMBL" id="KAG8055085.1"/>
    </source>
</evidence>
<proteinExistence type="predicted"/>
<accession>A0A8J5RAC5</accession>
<protein>
    <submittedName>
        <fullName evidence="2">Uncharacterized protein</fullName>
    </submittedName>
</protein>
<feature type="compositionally biased region" description="Basic and acidic residues" evidence="1">
    <location>
        <begin position="23"/>
        <end position="39"/>
    </location>
</feature>
<name>A0A8J5RAC5_ZIZPA</name>
<feature type="region of interest" description="Disordered" evidence="1">
    <location>
        <begin position="86"/>
        <end position="144"/>
    </location>
</feature>
<dbReference type="AlphaFoldDB" id="A0A8J5RAC5"/>
<feature type="compositionally biased region" description="Low complexity" evidence="1">
    <location>
        <begin position="1"/>
        <end position="11"/>
    </location>
</feature>
<dbReference type="Proteomes" id="UP000729402">
    <property type="component" value="Unassembled WGS sequence"/>
</dbReference>
<gene>
    <name evidence="2" type="ORF">GUJ93_ZPchr0001g31430</name>
</gene>
<keyword evidence="3" id="KW-1185">Reference proteome</keyword>
<dbReference type="EMBL" id="JAAALK010000288">
    <property type="protein sequence ID" value="KAG8055085.1"/>
    <property type="molecule type" value="Genomic_DNA"/>
</dbReference>